<evidence type="ECO:0000313" key="2">
    <source>
        <dbReference type="EMBL" id="WCT74177.1"/>
    </source>
</evidence>
<dbReference type="EMBL" id="CP117411">
    <property type="protein sequence ID" value="WCT74177.1"/>
    <property type="molecule type" value="Genomic_DNA"/>
</dbReference>
<dbReference type="InterPro" id="IPR058588">
    <property type="entry name" value="E2-CBASS"/>
</dbReference>
<gene>
    <name evidence="2" type="ORF">PQ455_02795</name>
</gene>
<keyword evidence="3" id="KW-1185">Reference proteome</keyword>
<evidence type="ECO:0000259" key="1">
    <source>
        <dbReference type="Pfam" id="PF26395"/>
    </source>
</evidence>
<dbReference type="Proteomes" id="UP001220395">
    <property type="component" value="Chromosome"/>
</dbReference>
<dbReference type="RefSeq" id="WP_273689003.1">
    <property type="nucleotide sequence ID" value="NZ_CP117411.1"/>
</dbReference>
<sequence>MDGVTYTARFAEFALGLEDEAIKRDFPGFRRMPSLRGTGVWVGKLRPMAQTYDIRLELSFGSADADLAFPWRPASVRVLGGAVRPSADGLPVPHLYGPWDDSNGALLCLYYPPDEIMVPGRQAAPKLLPWAYEWLYYYEMWLVTGEWAGPAAPHGPGERDEVGADGGDRRSGAALRAVAGPLMRSMTYMINCRHPVGLLQPAIAA</sequence>
<protein>
    <recommendedName>
        <fullName evidence="1">Type II CBASS E2 protein domain-containing protein</fullName>
    </recommendedName>
</protein>
<organism evidence="2 3">
    <name type="scientific">Sphingomonas naphthae</name>
    <dbReference type="NCBI Taxonomy" id="1813468"/>
    <lineage>
        <taxon>Bacteria</taxon>
        <taxon>Pseudomonadati</taxon>
        <taxon>Pseudomonadota</taxon>
        <taxon>Alphaproteobacteria</taxon>
        <taxon>Sphingomonadales</taxon>
        <taxon>Sphingomonadaceae</taxon>
        <taxon>Sphingomonas</taxon>
    </lineage>
</organism>
<evidence type="ECO:0000313" key="3">
    <source>
        <dbReference type="Proteomes" id="UP001220395"/>
    </source>
</evidence>
<accession>A0ABY7TLR6</accession>
<feature type="domain" description="Type II CBASS E2 protein" evidence="1">
    <location>
        <begin position="19"/>
        <end position="154"/>
    </location>
</feature>
<reference evidence="2 3" key="1">
    <citation type="submission" date="2023-02" db="EMBL/GenBank/DDBJ databases">
        <title>Genome sequence of Sphingomonas naphthae.</title>
        <authorList>
            <person name="Kim S."/>
            <person name="Heo J."/>
            <person name="Kwon S.-W."/>
        </authorList>
    </citation>
    <scope>NUCLEOTIDE SEQUENCE [LARGE SCALE GENOMIC DNA]</scope>
    <source>
        <strain evidence="2 3">KACC 18716</strain>
    </source>
</reference>
<proteinExistence type="predicted"/>
<name>A0ABY7TLR6_9SPHN</name>
<dbReference type="Pfam" id="PF26395">
    <property type="entry name" value="E2-CBASS"/>
    <property type="match status" value="1"/>
</dbReference>